<dbReference type="Proteomes" id="UP000694892">
    <property type="component" value="Chromosome 5S"/>
</dbReference>
<gene>
    <name evidence="1" type="ORF">XELAEV_18029461mg</name>
</gene>
<dbReference type="EMBL" id="CM004475">
    <property type="protein sequence ID" value="OCT78352.1"/>
    <property type="molecule type" value="Genomic_DNA"/>
</dbReference>
<accession>A0A974CS14</accession>
<organism evidence="1 2">
    <name type="scientific">Xenopus laevis</name>
    <name type="common">African clawed frog</name>
    <dbReference type="NCBI Taxonomy" id="8355"/>
    <lineage>
        <taxon>Eukaryota</taxon>
        <taxon>Metazoa</taxon>
        <taxon>Chordata</taxon>
        <taxon>Craniata</taxon>
        <taxon>Vertebrata</taxon>
        <taxon>Euteleostomi</taxon>
        <taxon>Amphibia</taxon>
        <taxon>Batrachia</taxon>
        <taxon>Anura</taxon>
        <taxon>Pipoidea</taxon>
        <taxon>Pipidae</taxon>
        <taxon>Xenopodinae</taxon>
        <taxon>Xenopus</taxon>
        <taxon>Xenopus</taxon>
    </lineage>
</organism>
<name>A0A974CS14_XENLA</name>
<protein>
    <submittedName>
        <fullName evidence="1">Uncharacterized protein</fullName>
    </submittedName>
</protein>
<evidence type="ECO:0000313" key="1">
    <source>
        <dbReference type="EMBL" id="OCT78352.1"/>
    </source>
</evidence>
<proteinExistence type="predicted"/>
<evidence type="ECO:0000313" key="2">
    <source>
        <dbReference type="Proteomes" id="UP000694892"/>
    </source>
</evidence>
<reference evidence="2" key="1">
    <citation type="journal article" date="2016" name="Nature">
        <title>Genome evolution in the allotetraploid frog Xenopus laevis.</title>
        <authorList>
            <person name="Session A.M."/>
            <person name="Uno Y."/>
            <person name="Kwon T."/>
            <person name="Chapman J.A."/>
            <person name="Toyoda A."/>
            <person name="Takahashi S."/>
            <person name="Fukui A."/>
            <person name="Hikosaka A."/>
            <person name="Suzuki A."/>
            <person name="Kondo M."/>
            <person name="van Heeringen S.J."/>
            <person name="Quigley I."/>
            <person name="Heinz S."/>
            <person name="Ogino H."/>
            <person name="Ochi H."/>
            <person name="Hellsten U."/>
            <person name="Lyons J.B."/>
            <person name="Simakov O."/>
            <person name="Putnam N."/>
            <person name="Stites J."/>
            <person name="Kuroki Y."/>
            <person name="Tanaka T."/>
            <person name="Michiue T."/>
            <person name="Watanabe M."/>
            <person name="Bogdanovic O."/>
            <person name="Lister R."/>
            <person name="Georgiou G."/>
            <person name="Paranjpe S.S."/>
            <person name="van Kruijsbergen I."/>
            <person name="Shu S."/>
            <person name="Carlson J."/>
            <person name="Kinoshita T."/>
            <person name="Ohta Y."/>
            <person name="Mawaribuchi S."/>
            <person name="Jenkins J."/>
            <person name="Grimwood J."/>
            <person name="Schmutz J."/>
            <person name="Mitros T."/>
            <person name="Mozaffari S.V."/>
            <person name="Suzuki Y."/>
            <person name="Haramoto Y."/>
            <person name="Yamamoto T.S."/>
            <person name="Takagi C."/>
            <person name="Heald R."/>
            <person name="Miller K."/>
            <person name="Haudenschild C."/>
            <person name="Kitzman J."/>
            <person name="Nakayama T."/>
            <person name="Izutsu Y."/>
            <person name="Robert J."/>
            <person name="Fortriede J."/>
            <person name="Burns K."/>
            <person name="Lotay V."/>
            <person name="Karimi K."/>
            <person name="Yasuoka Y."/>
            <person name="Dichmann D.S."/>
            <person name="Flajnik M.F."/>
            <person name="Houston D.W."/>
            <person name="Shendure J."/>
            <person name="DuPasquier L."/>
            <person name="Vize P.D."/>
            <person name="Zorn A.M."/>
            <person name="Ito M."/>
            <person name="Marcotte E.M."/>
            <person name="Wallingford J.B."/>
            <person name="Ito Y."/>
            <person name="Asashima M."/>
            <person name="Ueno N."/>
            <person name="Matsuda Y."/>
            <person name="Veenstra G.J."/>
            <person name="Fujiyama A."/>
            <person name="Harland R.M."/>
            <person name="Taira M."/>
            <person name="Rokhsar D.S."/>
        </authorList>
    </citation>
    <scope>NUCLEOTIDE SEQUENCE [LARGE SCALE GENOMIC DNA]</scope>
    <source>
        <strain evidence="2">J</strain>
    </source>
</reference>
<dbReference type="AlphaFoldDB" id="A0A974CS14"/>
<sequence>MVLVHANTLNGKCYIFMQQGGGWARYTGADIFWPTIAPLHVPAGKQFSYMFQYQLCLEQIHLKKTQVEDSEASGLWG</sequence>